<evidence type="ECO:0000313" key="2">
    <source>
        <dbReference type="Proteomes" id="UP000003178"/>
    </source>
</evidence>
<reference evidence="1 2" key="1">
    <citation type="submission" date="2008-09" db="EMBL/GenBank/DDBJ databases">
        <authorList>
            <person name="Fulton L."/>
            <person name="Clifton S."/>
            <person name="Fulton B."/>
            <person name="Xu J."/>
            <person name="Minx P."/>
            <person name="Pepin K.H."/>
            <person name="Johnson M."/>
            <person name="Thiruvilangam P."/>
            <person name="Bhonagiri V."/>
            <person name="Nash W.E."/>
            <person name="Mardis E.R."/>
            <person name="Wilson R.K."/>
        </authorList>
    </citation>
    <scope>NUCLEOTIDE SEQUENCE [LARGE SCALE GENOMIC DNA]</scope>
    <source>
        <strain evidence="1 2">DSM 13275</strain>
    </source>
</reference>
<accession>B6FZX8</accession>
<sequence length="100" mass="11905">MEFEFIEVMEKLGLRKFPVNSQLFLKYGTMSIQASEFHYCTPRVSHLNLEDYITFEIGVICYSRKVDEILKPYHFDDVDEMKLYENVPIGLVEQVYQLLK</sequence>
<dbReference type="RefSeq" id="WP_006440353.1">
    <property type="nucleotide sequence ID" value="NZ_DS995356.1"/>
</dbReference>
<dbReference type="STRING" id="500633.CLOHIR_01432"/>
<dbReference type="EMBL" id="ABWP01000059">
    <property type="protein sequence ID" value="EEA84951.1"/>
    <property type="molecule type" value="Genomic_DNA"/>
</dbReference>
<dbReference type="Proteomes" id="UP000003178">
    <property type="component" value="Unassembled WGS sequence"/>
</dbReference>
<protein>
    <submittedName>
        <fullName evidence="1">Uncharacterized protein</fullName>
    </submittedName>
</protein>
<gene>
    <name evidence="1" type="ORF">CLOHIR_01432</name>
</gene>
<keyword evidence="2" id="KW-1185">Reference proteome</keyword>
<proteinExistence type="predicted"/>
<comment type="caution">
    <text evidence="1">The sequence shown here is derived from an EMBL/GenBank/DDBJ whole genome shotgun (WGS) entry which is preliminary data.</text>
</comment>
<dbReference type="HOGENOM" id="CLU_2300890_0_0_9"/>
<dbReference type="AlphaFoldDB" id="B6FZX8"/>
<name>B6FZX8_PEPHT</name>
<reference evidence="1 2" key="2">
    <citation type="submission" date="2008-10" db="EMBL/GenBank/DDBJ databases">
        <title>Draft genome sequence of Clostridium hiranonis (DSM 13275).</title>
        <authorList>
            <person name="Sudarsanam P."/>
            <person name="Ley R."/>
            <person name="Guruge J."/>
            <person name="Turnbaugh P.J."/>
            <person name="Mahowald M."/>
            <person name="Liep D."/>
            <person name="Gordon J."/>
        </authorList>
    </citation>
    <scope>NUCLEOTIDE SEQUENCE [LARGE SCALE GENOMIC DNA]</scope>
    <source>
        <strain evidence="1 2">DSM 13275</strain>
    </source>
</reference>
<evidence type="ECO:0000313" key="1">
    <source>
        <dbReference type="EMBL" id="EEA84951.1"/>
    </source>
</evidence>
<organism evidence="1 2">
    <name type="scientific">Peptacetobacter hiranonis (strain DSM 13275 / JCM 10541 / KCTC 15199 / TO-931)</name>
    <name type="common">Clostridium hiranonis</name>
    <dbReference type="NCBI Taxonomy" id="500633"/>
    <lineage>
        <taxon>Bacteria</taxon>
        <taxon>Bacillati</taxon>
        <taxon>Bacillota</taxon>
        <taxon>Clostridia</taxon>
        <taxon>Peptostreptococcales</taxon>
        <taxon>Peptostreptococcaceae</taxon>
        <taxon>Peptacetobacter</taxon>
    </lineage>
</organism>